<evidence type="ECO:0000256" key="1">
    <source>
        <dbReference type="ARBA" id="ARBA00006700"/>
    </source>
</evidence>
<organism evidence="6 7">
    <name type="scientific">Candidatus Azambacteria bacterium GW2011_GWA1_44_9</name>
    <dbReference type="NCBI Taxonomy" id="1618610"/>
    <lineage>
        <taxon>Bacteria</taxon>
        <taxon>Candidatus Azamiibacteriota</taxon>
    </lineage>
</organism>
<comment type="similarity">
    <text evidence="1 4">Belongs to the universal ribosomal protein uL23 family.</text>
</comment>
<feature type="region of interest" description="Disordered" evidence="5">
    <location>
        <begin position="1"/>
        <end position="33"/>
    </location>
</feature>
<evidence type="ECO:0000313" key="7">
    <source>
        <dbReference type="Proteomes" id="UP000034595"/>
    </source>
</evidence>
<gene>
    <name evidence="4" type="primary">rplW</name>
    <name evidence="6" type="ORF">UW78_C0019G0003</name>
</gene>
<evidence type="ECO:0000256" key="5">
    <source>
        <dbReference type="SAM" id="MobiDB-lite"/>
    </source>
</evidence>
<dbReference type="AlphaFoldDB" id="A0A0G1KBL2"/>
<comment type="subunit">
    <text evidence="4">Part of the 50S ribosomal subunit. Contacts protein L29, and trigger factor when it is bound to the ribosome.</text>
</comment>
<evidence type="ECO:0000313" key="6">
    <source>
        <dbReference type="EMBL" id="KKT81008.1"/>
    </source>
</evidence>
<feature type="compositionally biased region" description="Basic and acidic residues" evidence="5">
    <location>
        <begin position="18"/>
        <end position="33"/>
    </location>
</feature>
<dbReference type="Pfam" id="PF00276">
    <property type="entry name" value="Ribosomal_L23"/>
    <property type="match status" value="1"/>
</dbReference>
<keyword evidence="4" id="KW-0694">RNA-binding</keyword>
<keyword evidence="4" id="KW-0699">rRNA-binding</keyword>
<dbReference type="SUPFAM" id="SSF54189">
    <property type="entry name" value="Ribosomal proteins S24e, L23 and L15e"/>
    <property type="match status" value="1"/>
</dbReference>
<name>A0A0G1KBL2_9BACT</name>
<dbReference type="HAMAP" id="MF_01369_B">
    <property type="entry name" value="Ribosomal_uL23_B"/>
    <property type="match status" value="1"/>
</dbReference>
<keyword evidence="3 4" id="KW-0687">Ribonucleoprotein</keyword>
<sequence>MPLLNKLFGKNKKTAKPKKTEVKENKVKTEAKPIETKAPKTATVLKSEILVSPHMAEKALMDQNIGKYVFKVAPSANKVKISKEINKIYGVKVVGVNIINTKSKERKVGKTIGVKPGYKKAIVTLAKGQTIEIK</sequence>
<evidence type="ECO:0000256" key="3">
    <source>
        <dbReference type="ARBA" id="ARBA00023274"/>
    </source>
</evidence>
<dbReference type="GO" id="GO:0019843">
    <property type="term" value="F:rRNA binding"/>
    <property type="evidence" value="ECO:0007669"/>
    <property type="project" value="UniProtKB-UniRule"/>
</dbReference>
<dbReference type="GO" id="GO:0005840">
    <property type="term" value="C:ribosome"/>
    <property type="evidence" value="ECO:0007669"/>
    <property type="project" value="UniProtKB-KW"/>
</dbReference>
<dbReference type="Gene3D" id="3.30.70.330">
    <property type="match status" value="1"/>
</dbReference>
<dbReference type="InterPro" id="IPR013025">
    <property type="entry name" value="Ribosomal_uL23-like"/>
</dbReference>
<dbReference type="InterPro" id="IPR012677">
    <property type="entry name" value="Nucleotide-bd_a/b_plait_sf"/>
</dbReference>
<dbReference type="GO" id="GO:0003735">
    <property type="term" value="F:structural constituent of ribosome"/>
    <property type="evidence" value="ECO:0007669"/>
    <property type="project" value="InterPro"/>
</dbReference>
<dbReference type="GO" id="GO:0006412">
    <property type="term" value="P:translation"/>
    <property type="evidence" value="ECO:0007669"/>
    <property type="project" value="UniProtKB-UniRule"/>
</dbReference>
<accession>A0A0G1KBL2</accession>
<evidence type="ECO:0000256" key="4">
    <source>
        <dbReference type="HAMAP-Rule" id="MF_01369"/>
    </source>
</evidence>
<keyword evidence="2 4" id="KW-0689">Ribosomal protein</keyword>
<evidence type="ECO:0000256" key="2">
    <source>
        <dbReference type="ARBA" id="ARBA00022980"/>
    </source>
</evidence>
<dbReference type="Proteomes" id="UP000034595">
    <property type="component" value="Unassembled WGS sequence"/>
</dbReference>
<protein>
    <recommendedName>
        <fullName evidence="4">Large ribosomal subunit protein uL23</fullName>
    </recommendedName>
</protein>
<reference evidence="6 7" key="1">
    <citation type="journal article" date="2015" name="Nature">
        <title>rRNA introns, odd ribosomes, and small enigmatic genomes across a large radiation of phyla.</title>
        <authorList>
            <person name="Brown C.T."/>
            <person name="Hug L.A."/>
            <person name="Thomas B.C."/>
            <person name="Sharon I."/>
            <person name="Castelle C.J."/>
            <person name="Singh A."/>
            <person name="Wilkins M.J."/>
            <person name="Williams K.H."/>
            <person name="Banfield J.F."/>
        </authorList>
    </citation>
    <scope>NUCLEOTIDE SEQUENCE [LARGE SCALE GENOMIC DNA]</scope>
</reference>
<dbReference type="NCBIfam" id="NF004363">
    <property type="entry name" value="PRK05738.2-4"/>
    <property type="match status" value="1"/>
</dbReference>
<comment type="function">
    <text evidence="4">One of the early assembly proteins it binds 23S rRNA. One of the proteins that surrounds the polypeptide exit tunnel on the outside of the ribosome. Forms the main docking site for trigger factor binding to the ribosome.</text>
</comment>
<dbReference type="InterPro" id="IPR012678">
    <property type="entry name" value="Ribosomal_uL23/eL15/eS24_sf"/>
</dbReference>
<proteinExistence type="inferred from homology"/>
<dbReference type="GO" id="GO:1990904">
    <property type="term" value="C:ribonucleoprotein complex"/>
    <property type="evidence" value="ECO:0007669"/>
    <property type="project" value="UniProtKB-KW"/>
</dbReference>
<comment type="caution">
    <text evidence="6">The sequence shown here is derived from an EMBL/GenBank/DDBJ whole genome shotgun (WGS) entry which is preliminary data.</text>
</comment>
<dbReference type="EMBL" id="LCJQ01000019">
    <property type="protein sequence ID" value="KKT81008.1"/>
    <property type="molecule type" value="Genomic_DNA"/>
</dbReference>